<comment type="caution">
    <text evidence="15">The sequence shown here is derived from an EMBL/GenBank/DDBJ whole genome shotgun (WGS) entry which is preliminary data.</text>
</comment>
<dbReference type="GO" id="GO:0005634">
    <property type="term" value="C:nucleus"/>
    <property type="evidence" value="ECO:0007669"/>
    <property type="project" value="TreeGrafter"/>
</dbReference>
<evidence type="ECO:0000256" key="5">
    <source>
        <dbReference type="ARBA" id="ARBA00022840"/>
    </source>
</evidence>
<dbReference type="InterPro" id="IPR002068">
    <property type="entry name" value="A-crystallin/Hsp20_dom"/>
</dbReference>
<accession>A0A4S4LV77</accession>
<feature type="domain" description="UvrD-like helicase C-terminal" evidence="14">
    <location>
        <begin position="250"/>
        <end position="568"/>
    </location>
</feature>
<dbReference type="GO" id="GO:0043138">
    <property type="term" value="F:3'-5' DNA helicase activity"/>
    <property type="evidence" value="ECO:0007669"/>
    <property type="project" value="UniProtKB-EC"/>
</dbReference>
<feature type="binding site" evidence="11">
    <location>
        <begin position="5"/>
        <end position="12"/>
    </location>
    <ligand>
        <name>ATP</name>
        <dbReference type="ChEBI" id="CHEBI:30616"/>
    </ligand>
</feature>
<dbReference type="PROSITE" id="PS51198">
    <property type="entry name" value="UVRD_HELICASE_ATP_BIND"/>
    <property type="match status" value="1"/>
</dbReference>
<protein>
    <recommendedName>
        <fullName evidence="9">DNA 3'-5' helicase</fullName>
        <ecNumber evidence="9">5.6.2.4</ecNumber>
    </recommendedName>
</protein>
<dbReference type="GO" id="GO:0016787">
    <property type="term" value="F:hydrolase activity"/>
    <property type="evidence" value="ECO:0007669"/>
    <property type="project" value="UniProtKB-UniRule"/>
</dbReference>
<feature type="compositionally biased region" description="Low complexity" evidence="12">
    <location>
        <begin position="1103"/>
        <end position="1118"/>
    </location>
</feature>
<dbReference type="OrthoDB" id="1470711at2759"/>
<evidence type="ECO:0000256" key="8">
    <source>
        <dbReference type="ARBA" id="ARBA00034617"/>
    </source>
</evidence>
<evidence type="ECO:0000256" key="12">
    <source>
        <dbReference type="SAM" id="MobiDB-lite"/>
    </source>
</evidence>
<dbReference type="Pfam" id="PF13361">
    <property type="entry name" value="UvrD_C"/>
    <property type="match status" value="1"/>
</dbReference>
<gene>
    <name evidence="15" type="ORF">EW146_g4817</name>
</gene>
<keyword evidence="6" id="KW-0238">DNA-binding</keyword>
<keyword evidence="3 11" id="KW-0378">Hydrolase</keyword>
<evidence type="ECO:0000313" key="16">
    <source>
        <dbReference type="Proteomes" id="UP000310158"/>
    </source>
</evidence>
<dbReference type="InterPro" id="IPR008978">
    <property type="entry name" value="HSP20-like_chaperone"/>
</dbReference>
<evidence type="ECO:0000256" key="7">
    <source>
        <dbReference type="ARBA" id="ARBA00023235"/>
    </source>
</evidence>
<dbReference type="Gene3D" id="1.10.486.10">
    <property type="entry name" value="PCRA, domain 4"/>
    <property type="match status" value="2"/>
</dbReference>
<sequence length="1306" mass="144417">MIFSVLSTLLKEEVLTSRIAYLILRHSIPPSAICAVTFTNKAANEMKQRLIKMIGKEQASELKMGTFHALCVLFLRMNAKLVALKNNFTICDADESDSTVVSMIAKAKSKGETPEEMKSATESKKKDVPRDQVSLIVADIYREYQRTLKKNNCLDFDDLLVYGVKLFKKHPKVVSWCCHILVDEYQDTNTMQYELMRSIAGRHHCATIVGDPDQSIYGWRSADVTNLQNMQRDFPATSQILLEENYRSTGSILAISSAIVSEDKSRIPKSLRTSHPDGTRPTLHSFLTEEIQASFMALEIKRLVASSGGMLGCNDFAILLRFNALSRVIETALRRESIPHKILGGQKFFERQEIKDLLAYLQVIDNSLYTPAFMRIINVPPRGVGEKSVAEILSRAEQIKSSPLDVVERIFDSKIPDIKPPLKHLLRHLLDLICYEDYLRKTQPDWESRWENVQELINFASQEQENTNIEVSLSVSLSQEAENGELESEGVVIVEGDRTVTEEDRASDVSKYGGGPFNGFVLTLCIFRETPLRLFLQASMLSTDAETKEDGAKEIQRVTISTCHAAKGLEWPVVMVPADTSHSTLQTTANLLSAHTPGLSVAEFTDIARVLGRHLPEKVEIDKRRVEFAQTGLRLRWLTLLGIDPLQAGSVIEPVPGRAKLPAQFTSLRGFEQPSLVHVDIGALYEQRRPLKISYQSHSRAHPPVPTIPPYPVKREETLSRPNFASSSKLPPMGKRSENIIPARAIPPHLVEREEPSSMPYLGSGSGILPIDQKSENTAPNRAIPPLSVKLERPSSSSLPCFSSGNKHSLIGKRWDDNALTKLNGQTTWPQPAASSSSEPDPPEPSAAAKPTSAPVTGVKRRLGMGRTTFVTDTPTTAEVPKRCPWPHLSPIPSAPLVAPTYLICDCSVCFIVEGCCIYELPQVAPGSAKPPATILNSTFKELITMMLYSGMSPDLHRSFKRITCYHPASEVLPASWFASIAPDSRIFPTGHGPISDGPSANGLKAPLSYSVSVSDLESTSTGAGGFCLPYTCLGHTATSTMPAGSDDAAADDDDYFRSWEAFDRVFTTQPVSPGNPNDIQTRFPETSDRPMAPEPFSTPHYSQASTSSAGPSTPADSDSLDRVWSEVMRKKERAMAVSPSKIKSLEVLSASDQLSQAAPASPPITVKPRLKRQKSNVTFKESSDGRRVVAVFDLPGVKKQEMHVSYQVDRLVVTWQTIKVTERMEGGTLLRDREQKKYSRTILLPEGTKHLFCVGQFEEVHASRDHQRLMLTYPNMRACMRYIATAKENVGSTVAPATSEQSGYK</sequence>
<dbReference type="InterPro" id="IPR000212">
    <property type="entry name" value="DNA_helicase_UvrD/REP"/>
</dbReference>
<keyword evidence="4 11" id="KW-0347">Helicase</keyword>
<keyword evidence="5 11" id="KW-0067">ATP-binding</keyword>
<dbReference type="Proteomes" id="UP000310158">
    <property type="component" value="Unassembled WGS sequence"/>
</dbReference>
<evidence type="ECO:0000256" key="6">
    <source>
        <dbReference type="ARBA" id="ARBA00023125"/>
    </source>
</evidence>
<dbReference type="SUPFAM" id="SSF49764">
    <property type="entry name" value="HSP20-like chaperones"/>
    <property type="match status" value="1"/>
</dbReference>
<dbReference type="Pfam" id="PF00580">
    <property type="entry name" value="UvrD-helicase"/>
    <property type="match status" value="1"/>
</dbReference>
<dbReference type="EC" id="5.6.2.4" evidence="9"/>
<dbReference type="InterPro" id="IPR027417">
    <property type="entry name" value="P-loop_NTPase"/>
</dbReference>
<evidence type="ECO:0000256" key="1">
    <source>
        <dbReference type="ARBA" id="ARBA00009922"/>
    </source>
</evidence>
<proteinExistence type="inferred from homology"/>
<feature type="domain" description="UvrD-like helicase ATP-binding" evidence="13">
    <location>
        <begin position="1"/>
        <end position="249"/>
    </location>
</feature>
<dbReference type="Gene3D" id="3.40.50.300">
    <property type="entry name" value="P-loop containing nucleotide triphosphate hydrolases"/>
    <property type="match status" value="3"/>
</dbReference>
<evidence type="ECO:0000256" key="11">
    <source>
        <dbReference type="PROSITE-ProRule" id="PRU00560"/>
    </source>
</evidence>
<name>A0A4S4LV77_9AGAM</name>
<dbReference type="InterPro" id="IPR014016">
    <property type="entry name" value="UvrD-like_ATP-bd"/>
</dbReference>
<dbReference type="CDD" id="cd06464">
    <property type="entry name" value="ACD_sHsps-like"/>
    <property type="match status" value="1"/>
</dbReference>
<feature type="compositionally biased region" description="Polar residues" evidence="12">
    <location>
        <begin position="1068"/>
        <end position="1085"/>
    </location>
</feature>
<dbReference type="SUPFAM" id="SSF52540">
    <property type="entry name" value="P-loop containing nucleoside triphosphate hydrolases"/>
    <property type="match status" value="1"/>
</dbReference>
<dbReference type="PANTHER" id="PTHR11070:SF2">
    <property type="entry name" value="ATP-DEPENDENT DNA HELICASE SRS2"/>
    <property type="match status" value="1"/>
</dbReference>
<evidence type="ECO:0000259" key="13">
    <source>
        <dbReference type="PROSITE" id="PS51198"/>
    </source>
</evidence>
<dbReference type="PANTHER" id="PTHR11070">
    <property type="entry name" value="UVRD / RECB / PCRA DNA HELICASE FAMILY MEMBER"/>
    <property type="match status" value="1"/>
</dbReference>
<keyword evidence="16" id="KW-1185">Reference proteome</keyword>
<comment type="similarity">
    <text evidence="1">Belongs to the helicase family. UvrD subfamily.</text>
</comment>
<evidence type="ECO:0000256" key="2">
    <source>
        <dbReference type="ARBA" id="ARBA00022741"/>
    </source>
</evidence>
<comment type="catalytic activity">
    <reaction evidence="10">
        <text>ATP + H2O = ADP + phosphate + H(+)</text>
        <dbReference type="Rhea" id="RHEA:13065"/>
        <dbReference type="ChEBI" id="CHEBI:15377"/>
        <dbReference type="ChEBI" id="CHEBI:15378"/>
        <dbReference type="ChEBI" id="CHEBI:30616"/>
        <dbReference type="ChEBI" id="CHEBI:43474"/>
        <dbReference type="ChEBI" id="CHEBI:456216"/>
        <dbReference type="EC" id="5.6.2.4"/>
    </reaction>
</comment>
<reference evidence="15 16" key="1">
    <citation type="submission" date="2019-02" db="EMBL/GenBank/DDBJ databases">
        <title>Genome sequencing of the rare red list fungi Bondarzewia mesenterica.</title>
        <authorList>
            <person name="Buettner E."/>
            <person name="Kellner H."/>
        </authorList>
    </citation>
    <scope>NUCLEOTIDE SEQUENCE [LARGE SCALE GENOMIC DNA]</scope>
    <source>
        <strain evidence="15 16">DSM 108281</strain>
    </source>
</reference>
<feature type="region of interest" description="Disordered" evidence="12">
    <location>
        <begin position="823"/>
        <end position="878"/>
    </location>
</feature>
<dbReference type="PROSITE" id="PS51217">
    <property type="entry name" value="UVRD_HELICASE_CTER"/>
    <property type="match status" value="1"/>
</dbReference>
<evidence type="ECO:0000256" key="4">
    <source>
        <dbReference type="ARBA" id="ARBA00022806"/>
    </source>
</evidence>
<dbReference type="EMBL" id="SGPL01000196">
    <property type="protein sequence ID" value="THH15698.1"/>
    <property type="molecule type" value="Genomic_DNA"/>
</dbReference>
<evidence type="ECO:0000256" key="9">
    <source>
        <dbReference type="ARBA" id="ARBA00034808"/>
    </source>
</evidence>
<keyword evidence="2 11" id="KW-0547">Nucleotide-binding</keyword>
<dbReference type="GO" id="GO:0005524">
    <property type="term" value="F:ATP binding"/>
    <property type="evidence" value="ECO:0007669"/>
    <property type="project" value="UniProtKB-UniRule"/>
</dbReference>
<dbReference type="Gene3D" id="1.10.10.160">
    <property type="match status" value="1"/>
</dbReference>
<evidence type="ECO:0000313" key="15">
    <source>
        <dbReference type="EMBL" id="THH15698.1"/>
    </source>
</evidence>
<dbReference type="CDD" id="cd17932">
    <property type="entry name" value="DEXQc_UvrD"/>
    <property type="match status" value="1"/>
</dbReference>
<organism evidence="15 16">
    <name type="scientific">Bondarzewia mesenterica</name>
    <dbReference type="NCBI Taxonomy" id="1095465"/>
    <lineage>
        <taxon>Eukaryota</taxon>
        <taxon>Fungi</taxon>
        <taxon>Dikarya</taxon>
        <taxon>Basidiomycota</taxon>
        <taxon>Agaricomycotina</taxon>
        <taxon>Agaricomycetes</taxon>
        <taxon>Russulales</taxon>
        <taxon>Bondarzewiaceae</taxon>
        <taxon>Bondarzewia</taxon>
    </lineage>
</organism>
<feature type="region of interest" description="Disordered" evidence="12">
    <location>
        <begin position="753"/>
        <end position="803"/>
    </location>
</feature>
<dbReference type="GO" id="GO:0003677">
    <property type="term" value="F:DNA binding"/>
    <property type="evidence" value="ECO:0007669"/>
    <property type="project" value="UniProtKB-KW"/>
</dbReference>
<feature type="region of interest" description="Disordered" evidence="12">
    <location>
        <begin position="1068"/>
        <end position="1122"/>
    </location>
</feature>
<evidence type="ECO:0000256" key="3">
    <source>
        <dbReference type="ARBA" id="ARBA00022801"/>
    </source>
</evidence>
<dbReference type="Pfam" id="PF00011">
    <property type="entry name" value="HSP20"/>
    <property type="match status" value="1"/>
</dbReference>
<dbReference type="InterPro" id="IPR014017">
    <property type="entry name" value="DNA_helicase_UvrD-like_C"/>
</dbReference>
<evidence type="ECO:0000259" key="14">
    <source>
        <dbReference type="PROSITE" id="PS51217"/>
    </source>
</evidence>
<dbReference type="GO" id="GO:0000725">
    <property type="term" value="P:recombinational repair"/>
    <property type="evidence" value="ECO:0007669"/>
    <property type="project" value="TreeGrafter"/>
</dbReference>
<keyword evidence="7" id="KW-0413">Isomerase</keyword>
<comment type="catalytic activity">
    <reaction evidence="8">
        <text>Couples ATP hydrolysis with the unwinding of duplex DNA by translocating in the 3'-5' direction.</text>
        <dbReference type="EC" id="5.6.2.4"/>
    </reaction>
</comment>
<evidence type="ECO:0000256" key="10">
    <source>
        <dbReference type="ARBA" id="ARBA00048988"/>
    </source>
</evidence>
<dbReference type="InterPro" id="IPR013986">
    <property type="entry name" value="DExx_box_DNA_helicase_dom_sf"/>
</dbReference>
<dbReference type="Gene3D" id="2.60.40.790">
    <property type="match status" value="1"/>
</dbReference>